<evidence type="ECO:0000313" key="5">
    <source>
        <dbReference type="Proteomes" id="UP001565368"/>
    </source>
</evidence>
<dbReference type="GeneID" id="95987663"/>
<keyword evidence="2" id="KW-1133">Transmembrane helix</keyword>
<keyword evidence="2" id="KW-0472">Membrane</keyword>
<keyword evidence="2" id="KW-0812">Transmembrane</keyword>
<feature type="compositionally biased region" description="Basic and acidic residues" evidence="1">
    <location>
        <begin position="56"/>
        <end position="66"/>
    </location>
</feature>
<feature type="chain" id="PRO_5047364832" evidence="3">
    <location>
        <begin position="20"/>
        <end position="396"/>
    </location>
</feature>
<dbReference type="Proteomes" id="UP001565368">
    <property type="component" value="Unassembled WGS sequence"/>
</dbReference>
<feature type="signal peptide" evidence="3">
    <location>
        <begin position="1"/>
        <end position="19"/>
    </location>
</feature>
<protein>
    <submittedName>
        <fullName evidence="4">Uncharacterized protein</fullName>
    </submittedName>
</protein>
<feature type="compositionally biased region" description="Acidic residues" evidence="1">
    <location>
        <begin position="74"/>
        <end position="83"/>
    </location>
</feature>
<evidence type="ECO:0000256" key="2">
    <source>
        <dbReference type="SAM" id="Phobius"/>
    </source>
</evidence>
<proteinExistence type="predicted"/>
<evidence type="ECO:0000256" key="1">
    <source>
        <dbReference type="SAM" id="MobiDB-lite"/>
    </source>
</evidence>
<feature type="region of interest" description="Disordered" evidence="1">
    <location>
        <begin position="123"/>
        <end position="160"/>
    </location>
</feature>
<gene>
    <name evidence="4" type="ORF">Q8F55_006620</name>
</gene>
<keyword evidence="3" id="KW-0732">Signal</keyword>
<accession>A0ABR3PXN3</accession>
<comment type="caution">
    <text evidence="4">The sequence shown here is derived from an EMBL/GenBank/DDBJ whole genome shotgun (WGS) entry which is preliminary data.</text>
</comment>
<feature type="region of interest" description="Disordered" evidence="1">
    <location>
        <begin position="26"/>
        <end position="111"/>
    </location>
</feature>
<reference evidence="4 5" key="1">
    <citation type="submission" date="2023-08" db="EMBL/GenBank/DDBJ databases">
        <title>Annotated Genome Sequence of Vanrija albida AlHP1.</title>
        <authorList>
            <person name="Herzog R."/>
        </authorList>
    </citation>
    <scope>NUCLEOTIDE SEQUENCE [LARGE SCALE GENOMIC DNA]</scope>
    <source>
        <strain evidence="4 5">AlHP1</strain>
    </source>
</reference>
<feature type="compositionally biased region" description="Acidic residues" evidence="1">
    <location>
        <begin position="131"/>
        <end position="147"/>
    </location>
</feature>
<name>A0ABR3PXN3_9TREE</name>
<sequence length="396" mass="43506">MRAALLVLSLSLALRPVLAEDGAQQPVPVVEEKQPAHAGIFLDDDTPPPFEVTGGQEEHPDQRPPDAESSAAAGDEEEEDVERPDDIKPGQVHPKVQGPKKPKYTPPNIDGLDADLETIAELRELDRLTEPEDIEYDDGDDDDEIDDGPGGGQRKGGRRIPWSDVWRHDEGSFLDLATYNPRVKNKWRTLEKLKPKDLEYEDIPGLIWQFKAPPTTLSKNHVRVLSPTRKQWWVAGTDNRLWIEPTENSALPARFPATPLLVDVGRREELSGPGIWGIRSMIPRLELGSPYGQPKVPGLWFGAQVITNYTVSVPDVPPGKAYVIKLVNIRNAKEVYWTSQPFEVRAHGSKLSNVSEMTLGDGSGRWKRSAGVAGVASTGVVAFIVAGSLVGVLTAL</sequence>
<dbReference type="EMBL" id="JBBXJM010000005">
    <property type="protein sequence ID" value="KAL1407204.1"/>
    <property type="molecule type" value="Genomic_DNA"/>
</dbReference>
<dbReference type="RefSeq" id="XP_069207148.1">
    <property type="nucleotide sequence ID" value="XM_069355077.1"/>
</dbReference>
<keyword evidence="5" id="KW-1185">Reference proteome</keyword>
<evidence type="ECO:0000256" key="3">
    <source>
        <dbReference type="SAM" id="SignalP"/>
    </source>
</evidence>
<feature type="transmembrane region" description="Helical" evidence="2">
    <location>
        <begin position="372"/>
        <end position="395"/>
    </location>
</feature>
<organism evidence="4 5">
    <name type="scientific">Vanrija albida</name>
    <dbReference type="NCBI Taxonomy" id="181172"/>
    <lineage>
        <taxon>Eukaryota</taxon>
        <taxon>Fungi</taxon>
        <taxon>Dikarya</taxon>
        <taxon>Basidiomycota</taxon>
        <taxon>Agaricomycotina</taxon>
        <taxon>Tremellomycetes</taxon>
        <taxon>Trichosporonales</taxon>
        <taxon>Trichosporonaceae</taxon>
        <taxon>Vanrija</taxon>
    </lineage>
</organism>
<evidence type="ECO:0000313" key="4">
    <source>
        <dbReference type="EMBL" id="KAL1407204.1"/>
    </source>
</evidence>